<evidence type="ECO:0000313" key="2">
    <source>
        <dbReference type="EMBL" id="GHE81413.1"/>
    </source>
</evidence>
<dbReference type="Pfam" id="PF02190">
    <property type="entry name" value="LON_substr_bdg"/>
    <property type="match status" value="1"/>
</dbReference>
<sequence>MTKAVVNLPIFPLPVYLLPEGITRLRIFEQRYLKMIKIATKGQGFVIFSAIDKNIDAANKSNLFWGSCVEIINFDQSKDGVLEVDVKCKSLVEILSTTVDDDNLMFGDVIQLPHWSQTKSPYPLGELSTSLESLFNNNPLLDALYPKKNIDNEVWVVARWLELLPVSSEIKNSFVTSQNYEAARGFVESIFLNSPSLAK</sequence>
<reference evidence="3" key="1">
    <citation type="journal article" date="2019" name="Int. J. Syst. Evol. Microbiol.">
        <title>The Global Catalogue of Microorganisms (GCM) 10K type strain sequencing project: providing services to taxonomists for standard genome sequencing and annotation.</title>
        <authorList>
            <consortium name="The Broad Institute Genomics Platform"/>
            <consortium name="The Broad Institute Genome Sequencing Center for Infectious Disease"/>
            <person name="Wu L."/>
            <person name="Ma J."/>
        </authorList>
    </citation>
    <scope>NUCLEOTIDE SEQUENCE [LARGE SCALE GENOMIC DNA]</scope>
    <source>
        <strain evidence="3">CGMCC 1.15922</strain>
    </source>
</reference>
<keyword evidence="2" id="KW-0378">Hydrolase</keyword>
<dbReference type="PANTHER" id="PTHR46732">
    <property type="entry name" value="ATP-DEPENDENT PROTEASE LA (LON) DOMAIN PROTEIN"/>
    <property type="match status" value="1"/>
</dbReference>
<evidence type="ECO:0000313" key="3">
    <source>
        <dbReference type="Proteomes" id="UP000626370"/>
    </source>
</evidence>
<dbReference type="EMBL" id="BNAH01000002">
    <property type="protein sequence ID" value="GHE81413.1"/>
    <property type="molecule type" value="Genomic_DNA"/>
</dbReference>
<dbReference type="RefSeq" id="WP_189376711.1">
    <property type="nucleotide sequence ID" value="NZ_BNAH01000002.1"/>
</dbReference>
<dbReference type="Proteomes" id="UP000626370">
    <property type="component" value="Unassembled WGS sequence"/>
</dbReference>
<dbReference type="GO" id="GO:0006508">
    <property type="term" value="P:proteolysis"/>
    <property type="evidence" value="ECO:0007669"/>
    <property type="project" value="UniProtKB-KW"/>
</dbReference>
<protein>
    <submittedName>
        <fullName evidence="2">ATP-dependent protease</fullName>
    </submittedName>
</protein>
<dbReference type="Gene3D" id="2.30.130.40">
    <property type="entry name" value="LON domain-like"/>
    <property type="match status" value="1"/>
</dbReference>
<organism evidence="2 3">
    <name type="scientific">Thalassotalea profundi</name>
    <dbReference type="NCBI Taxonomy" id="2036687"/>
    <lineage>
        <taxon>Bacteria</taxon>
        <taxon>Pseudomonadati</taxon>
        <taxon>Pseudomonadota</taxon>
        <taxon>Gammaproteobacteria</taxon>
        <taxon>Alteromonadales</taxon>
        <taxon>Colwelliaceae</taxon>
        <taxon>Thalassotalea</taxon>
    </lineage>
</organism>
<dbReference type="InterPro" id="IPR015947">
    <property type="entry name" value="PUA-like_sf"/>
</dbReference>
<evidence type="ECO:0000259" key="1">
    <source>
        <dbReference type="Pfam" id="PF02190"/>
    </source>
</evidence>
<feature type="domain" description="Lon N-terminal" evidence="1">
    <location>
        <begin position="7"/>
        <end position="171"/>
    </location>
</feature>
<dbReference type="InterPro" id="IPR003111">
    <property type="entry name" value="Lon_prtase_N"/>
</dbReference>
<keyword evidence="2" id="KW-0645">Protease</keyword>
<gene>
    <name evidence="2" type="ORF">GCM10011501_06970</name>
</gene>
<proteinExistence type="predicted"/>
<name>A0ABQ3II23_9GAMM</name>
<dbReference type="SUPFAM" id="SSF88697">
    <property type="entry name" value="PUA domain-like"/>
    <property type="match status" value="1"/>
</dbReference>
<dbReference type="PANTHER" id="PTHR46732:SF8">
    <property type="entry name" value="ATP-DEPENDENT PROTEASE LA (LON) DOMAIN PROTEIN"/>
    <property type="match status" value="1"/>
</dbReference>
<dbReference type="GO" id="GO:0008233">
    <property type="term" value="F:peptidase activity"/>
    <property type="evidence" value="ECO:0007669"/>
    <property type="project" value="UniProtKB-KW"/>
</dbReference>
<accession>A0ABQ3II23</accession>
<keyword evidence="3" id="KW-1185">Reference proteome</keyword>
<comment type="caution">
    <text evidence="2">The sequence shown here is derived from an EMBL/GenBank/DDBJ whole genome shotgun (WGS) entry which is preliminary data.</text>
</comment>
<dbReference type="InterPro" id="IPR046336">
    <property type="entry name" value="Lon_prtase_N_sf"/>
</dbReference>